<dbReference type="Proteomes" id="UP001429564">
    <property type="component" value="Unassembled WGS sequence"/>
</dbReference>
<dbReference type="InterPro" id="IPR010319">
    <property type="entry name" value="Transglutaminase-like_Cys_pept"/>
</dbReference>
<evidence type="ECO:0000313" key="1">
    <source>
        <dbReference type="EMBL" id="NIZ62279.1"/>
    </source>
</evidence>
<sequence>MNRNQTTHLVARSLAGICRFHRDIAKFVSVTLLLGLSVSPVQAKPKSNFLNPGGNVVAPDGARQLCEVNAWACSVSPKTGKILKSDMAEIVKVNRSVNRRTREVADITQFRVEEKWTLPTARGGDCEDFALLKKRDLIRLGYPAQSLLIATVLDTNRRGHAVLIVRTDKGDFVLDNLTDQIKSWSDTGYIFLRMQNPKKPTGWVRLASAT</sequence>
<keyword evidence="2" id="KW-1185">Reference proteome</keyword>
<accession>A0ABX0W9F4</accession>
<dbReference type="PANTHER" id="PTHR39327">
    <property type="match status" value="1"/>
</dbReference>
<dbReference type="RefSeq" id="WP_167684903.1">
    <property type="nucleotide sequence ID" value="NZ_QHLQ01000015.1"/>
</dbReference>
<dbReference type="EMBL" id="QHLQ01000015">
    <property type="protein sequence ID" value="NIZ62279.1"/>
    <property type="molecule type" value="Genomic_DNA"/>
</dbReference>
<dbReference type="Pfam" id="PF06035">
    <property type="entry name" value="Peptidase_C93"/>
    <property type="match status" value="1"/>
</dbReference>
<proteinExistence type="predicted"/>
<dbReference type="PANTHER" id="PTHR39327:SF1">
    <property type="entry name" value="BLR5470 PROTEIN"/>
    <property type="match status" value="1"/>
</dbReference>
<protein>
    <recommendedName>
        <fullName evidence="3">Transglutaminase</fullName>
    </recommendedName>
</protein>
<reference evidence="1 2" key="1">
    <citation type="submission" date="2018-05" db="EMBL/GenBank/DDBJ databases">
        <authorList>
            <person name="Zhang Y.-J."/>
        </authorList>
    </citation>
    <scope>NUCLEOTIDE SEQUENCE [LARGE SCALE GENOMIC DNA]</scope>
    <source>
        <strain evidence="1 2">CY04</strain>
    </source>
</reference>
<organism evidence="1 2">
    <name type="scientific">Parasedimentitalea denitrificans</name>
    <dbReference type="NCBI Taxonomy" id="2211118"/>
    <lineage>
        <taxon>Bacteria</taxon>
        <taxon>Pseudomonadati</taxon>
        <taxon>Pseudomonadota</taxon>
        <taxon>Alphaproteobacteria</taxon>
        <taxon>Rhodobacterales</taxon>
        <taxon>Paracoccaceae</taxon>
        <taxon>Parasedimentitalea</taxon>
    </lineage>
</organism>
<name>A0ABX0W9F4_9RHOB</name>
<dbReference type="Gene3D" id="3.10.620.30">
    <property type="match status" value="1"/>
</dbReference>
<evidence type="ECO:0008006" key="3">
    <source>
        <dbReference type="Google" id="ProtNLM"/>
    </source>
</evidence>
<evidence type="ECO:0000313" key="2">
    <source>
        <dbReference type="Proteomes" id="UP001429564"/>
    </source>
</evidence>
<gene>
    <name evidence="1" type="ORF">DL239_14990</name>
</gene>
<comment type="caution">
    <text evidence="1">The sequence shown here is derived from an EMBL/GenBank/DDBJ whole genome shotgun (WGS) entry which is preliminary data.</text>
</comment>